<dbReference type="Gene3D" id="1.10.10.10">
    <property type="entry name" value="Winged helix-like DNA-binding domain superfamily/Winged helix DNA-binding domain"/>
    <property type="match status" value="1"/>
</dbReference>
<keyword evidence="3" id="KW-0238">DNA-binding</keyword>
<comment type="similarity">
    <text evidence="1">Belongs to the LysR transcriptional regulatory family.</text>
</comment>
<dbReference type="PRINTS" id="PR00039">
    <property type="entry name" value="HTHLYSR"/>
</dbReference>
<reference evidence="6 7" key="1">
    <citation type="submission" date="2020-08" db="EMBL/GenBank/DDBJ databases">
        <title>A Genomic Blueprint of the Chicken Gut Microbiome.</title>
        <authorList>
            <person name="Gilroy R."/>
            <person name="Ravi A."/>
            <person name="Getino M."/>
            <person name="Pursley I."/>
            <person name="Horton D.L."/>
            <person name="Alikhan N.-F."/>
            <person name="Baker D."/>
            <person name="Gharbi K."/>
            <person name="Hall N."/>
            <person name="Watson M."/>
            <person name="Adriaenssens E.M."/>
            <person name="Foster-Nyarko E."/>
            <person name="Jarju S."/>
            <person name="Secka A."/>
            <person name="Antonio M."/>
            <person name="Oren A."/>
            <person name="Chaudhuri R."/>
            <person name="La Ragione R.M."/>
            <person name="Hildebrand F."/>
            <person name="Pallen M.J."/>
        </authorList>
    </citation>
    <scope>NUCLEOTIDE SEQUENCE [LARGE SCALE GENOMIC DNA]</scope>
    <source>
        <strain evidence="6 7">Sa2CUA2</strain>
    </source>
</reference>
<dbReference type="InterPro" id="IPR000847">
    <property type="entry name" value="LysR_HTH_N"/>
</dbReference>
<protein>
    <submittedName>
        <fullName evidence="6">LysR family transcriptional regulator</fullName>
    </submittedName>
</protein>
<dbReference type="PROSITE" id="PS50931">
    <property type="entry name" value="HTH_LYSR"/>
    <property type="match status" value="1"/>
</dbReference>
<dbReference type="InterPro" id="IPR036390">
    <property type="entry name" value="WH_DNA-bd_sf"/>
</dbReference>
<dbReference type="InterPro" id="IPR036388">
    <property type="entry name" value="WH-like_DNA-bd_sf"/>
</dbReference>
<dbReference type="Pfam" id="PF03466">
    <property type="entry name" value="LysR_substrate"/>
    <property type="match status" value="1"/>
</dbReference>
<evidence type="ECO:0000256" key="2">
    <source>
        <dbReference type="ARBA" id="ARBA00023015"/>
    </source>
</evidence>
<dbReference type="SUPFAM" id="SSF46785">
    <property type="entry name" value="Winged helix' DNA-binding domain"/>
    <property type="match status" value="1"/>
</dbReference>
<evidence type="ECO:0000313" key="7">
    <source>
        <dbReference type="Proteomes" id="UP000611945"/>
    </source>
</evidence>
<keyword evidence="4" id="KW-0804">Transcription</keyword>
<proteinExistence type="inferred from homology"/>
<dbReference type="PANTHER" id="PTHR30537">
    <property type="entry name" value="HTH-TYPE TRANSCRIPTIONAL REGULATOR"/>
    <property type="match status" value="1"/>
</dbReference>
<feature type="domain" description="HTH lysR-type" evidence="5">
    <location>
        <begin position="7"/>
        <end position="64"/>
    </location>
</feature>
<name>A0ABR8TSS5_9PSED</name>
<evidence type="ECO:0000256" key="4">
    <source>
        <dbReference type="ARBA" id="ARBA00023163"/>
    </source>
</evidence>
<evidence type="ECO:0000256" key="1">
    <source>
        <dbReference type="ARBA" id="ARBA00009437"/>
    </source>
</evidence>
<dbReference type="InterPro" id="IPR058163">
    <property type="entry name" value="LysR-type_TF_proteobact-type"/>
</dbReference>
<evidence type="ECO:0000256" key="3">
    <source>
        <dbReference type="ARBA" id="ARBA00023125"/>
    </source>
</evidence>
<keyword evidence="7" id="KW-1185">Reference proteome</keyword>
<dbReference type="Gene3D" id="3.40.190.10">
    <property type="entry name" value="Periplasmic binding protein-like II"/>
    <property type="match status" value="2"/>
</dbReference>
<comment type="caution">
    <text evidence="6">The sequence shown here is derived from an EMBL/GenBank/DDBJ whole genome shotgun (WGS) entry which is preliminary data.</text>
</comment>
<dbReference type="EMBL" id="JACSQG010000010">
    <property type="protein sequence ID" value="MBD7978538.1"/>
    <property type="molecule type" value="Genomic_DNA"/>
</dbReference>
<dbReference type="Pfam" id="PF00126">
    <property type="entry name" value="HTH_1"/>
    <property type="match status" value="1"/>
</dbReference>
<evidence type="ECO:0000259" key="5">
    <source>
        <dbReference type="PROSITE" id="PS50931"/>
    </source>
</evidence>
<gene>
    <name evidence="6" type="ORF">H9642_15240</name>
</gene>
<dbReference type="SUPFAM" id="SSF53850">
    <property type="entry name" value="Periplasmic binding protein-like II"/>
    <property type="match status" value="1"/>
</dbReference>
<dbReference type="RefSeq" id="WP_251837403.1">
    <property type="nucleotide sequence ID" value="NZ_JACSQG010000010.1"/>
</dbReference>
<dbReference type="InterPro" id="IPR005119">
    <property type="entry name" value="LysR_subst-bd"/>
</dbReference>
<evidence type="ECO:0000313" key="6">
    <source>
        <dbReference type="EMBL" id="MBD7978538.1"/>
    </source>
</evidence>
<sequence length="307" mass="34698">MSAVRLPPLYALRAFEVAARHGSFTQAAKSLCITQSAVSRHVKTLEEHLGCTLFERKGPRLSLTDAGQLLAQELERGFATIEHACSAIFCQKGVVRLKAPSTLTMRWLLHALEEFQGKEQGPRVQLTSAWMDVDFVDFRTEPFDCAVLLSRGNFPAQWNSIKLFDEWLVPVCSPELLGKPTWPLDKLAANKLIHPSRDCRDWRRWLERQGLQDAVAWREGKRFDTLELGISAAAQGFGVSIGDLALVEKELRKGTLTVPFKTAVRSGDSYFLVWPQNGAKHRMLASMQEFLLEHLPVIQRRDLTFLE</sequence>
<dbReference type="PANTHER" id="PTHR30537:SF26">
    <property type="entry name" value="GLYCINE CLEAVAGE SYSTEM TRANSCRIPTIONAL ACTIVATOR"/>
    <property type="match status" value="1"/>
</dbReference>
<keyword evidence="2" id="KW-0805">Transcription regulation</keyword>
<accession>A0ABR8TSS5</accession>
<dbReference type="Proteomes" id="UP000611945">
    <property type="component" value="Unassembled WGS sequence"/>
</dbReference>
<organism evidence="6 7">
    <name type="scientific">Serpens gallinarum</name>
    <dbReference type="NCBI Taxonomy" id="2763075"/>
    <lineage>
        <taxon>Bacteria</taxon>
        <taxon>Pseudomonadati</taxon>
        <taxon>Pseudomonadota</taxon>
        <taxon>Gammaproteobacteria</taxon>
        <taxon>Pseudomonadales</taxon>
        <taxon>Pseudomonadaceae</taxon>
        <taxon>Pseudomonas</taxon>
    </lineage>
</organism>